<sequence>MFSPKKQKQSEIISKKSVYIIINPWKRRQIARRKAAAEALKGIWADKDDSFFSGR</sequence>
<dbReference type="AlphaFoldDB" id="A0A1M5CRL8"/>
<gene>
    <name evidence="1" type="ORF">SAMN02745218_02610</name>
</gene>
<name>A0A1M5CRL8_9FIRM</name>
<evidence type="ECO:0000313" key="1">
    <source>
        <dbReference type="EMBL" id="SHF57267.1"/>
    </source>
</evidence>
<evidence type="ECO:0000313" key="2">
    <source>
        <dbReference type="Proteomes" id="UP000184196"/>
    </source>
</evidence>
<proteinExistence type="predicted"/>
<protein>
    <submittedName>
        <fullName evidence="1">Uncharacterized protein</fullName>
    </submittedName>
</protein>
<dbReference type="Proteomes" id="UP000184196">
    <property type="component" value="Unassembled WGS sequence"/>
</dbReference>
<organism evidence="1 2">
    <name type="scientific">Desulfofundulus australicus DSM 11792</name>
    <dbReference type="NCBI Taxonomy" id="1121425"/>
    <lineage>
        <taxon>Bacteria</taxon>
        <taxon>Bacillati</taxon>
        <taxon>Bacillota</taxon>
        <taxon>Clostridia</taxon>
        <taxon>Eubacteriales</taxon>
        <taxon>Peptococcaceae</taxon>
        <taxon>Desulfofundulus</taxon>
    </lineage>
</organism>
<dbReference type="EMBL" id="FQUW01000040">
    <property type="protein sequence ID" value="SHF57267.1"/>
    <property type="molecule type" value="Genomic_DNA"/>
</dbReference>
<reference evidence="2" key="1">
    <citation type="submission" date="2016-11" db="EMBL/GenBank/DDBJ databases">
        <authorList>
            <person name="Varghese N."/>
            <person name="Submissions S."/>
        </authorList>
    </citation>
    <scope>NUCLEOTIDE SEQUENCE [LARGE SCALE GENOMIC DNA]</scope>
    <source>
        <strain evidence="2">DSM 11792</strain>
    </source>
</reference>
<keyword evidence="2" id="KW-1185">Reference proteome</keyword>
<accession>A0A1M5CRL8</accession>